<dbReference type="GO" id="GO:0006891">
    <property type="term" value="P:intra-Golgi vesicle-mediated transport"/>
    <property type="evidence" value="ECO:0007669"/>
    <property type="project" value="TreeGrafter"/>
</dbReference>
<dbReference type="AlphaFoldDB" id="A0A388K2U2"/>
<accession>A0A388K2U2</accession>
<evidence type="ECO:0000313" key="6">
    <source>
        <dbReference type="EMBL" id="GBG64370.1"/>
    </source>
</evidence>
<dbReference type="InterPro" id="IPR015943">
    <property type="entry name" value="WD40/YVTN_repeat-like_dom_sf"/>
</dbReference>
<comment type="subcellular location">
    <subcellularLocation>
        <location evidence="1">Cytoplasmic vesicle membrane</location>
    </subcellularLocation>
</comment>
<feature type="repeat" description="WD" evidence="4">
    <location>
        <begin position="447"/>
        <end position="479"/>
    </location>
</feature>
<keyword evidence="7" id="KW-1185">Reference proteome</keyword>
<evidence type="ECO:0000256" key="1">
    <source>
        <dbReference type="ARBA" id="ARBA00004156"/>
    </source>
</evidence>
<dbReference type="Pfam" id="PF00400">
    <property type="entry name" value="WD40"/>
    <property type="match status" value="4"/>
</dbReference>
<evidence type="ECO:0000256" key="2">
    <source>
        <dbReference type="ARBA" id="ARBA00022574"/>
    </source>
</evidence>
<dbReference type="OrthoDB" id="10261470at2759"/>
<keyword evidence="2 4" id="KW-0853">WD repeat</keyword>
<dbReference type="GO" id="GO:0030126">
    <property type="term" value="C:COPI vesicle coat"/>
    <property type="evidence" value="ECO:0007669"/>
    <property type="project" value="TreeGrafter"/>
</dbReference>
<dbReference type="PANTHER" id="PTHR19876">
    <property type="entry name" value="COATOMER"/>
    <property type="match status" value="1"/>
</dbReference>
<name>A0A388K2U2_CHABU</name>
<dbReference type="EMBL" id="BFEA01000049">
    <property type="protein sequence ID" value="GBG64370.1"/>
    <property type="molecule type" value="Genomic_DNA"/>
</dbReference>
<dbReference type="PRINTS" id="PR00320">
    <property type="entry name" value="GPROTEINBRPT"/>
</dbReference>
<dbReference type="GO" id="GO:0006888">
    <property type="term" value="P:endoplasmic reticulum to Golgi vesicle-mediated transport"/>
    <property type="evidence" value="ECO:0007669"/>
    <property type="project" value="TreeGrafter"/>
</dbReference>
<gene>
    <name evidence="6" type="ORF">CBR_g41571</name>
</gene>
<keyword evidence="3" id="KW-0677">Repeat</keyword>
<dbReference type="PROSITE" id="PS50082">
    <property type="entry name" value="WD_REPEATS_2"/>
    <property type="match status" value="3"/>
</dbReference>
<dbReference type="InterPro" id="IPR020472">
    <property type="entry name" value="WD40_PAC1"/>
</dbReference>
<organism evidence="6 7">
    <name type="scientific">Chara braunii</name>
    <name type="common">Braun's stonewort</name>
    <dbReference type="NCBI Taxonomy" id="69332"/>
    <lineage>
        <taxon>Eukaryota</taxon>
        <taxon>Viridiplantae</taxon>
        <taxon>Streptophyta</taxon>
        <taxon>Charophyceae</taxon>
        <taxon>Charales</taxon>
        <taxon>Characeae</taxon>
        <taxon>Chara</taxon>
    </lineage>
</organism>
<dbReference type="GO" id="GO:0006890">
    <property type="term" value="P:retrograde vesicle-mediated transport, Golgi to endoplasmic reticulum"/>
    <property type="evidence" value="ECO:0007669"/>
    <property type="project" value="TreeGrafter"/>
</dbReference>
<dbReference type="InterPro" id="IPR036322">
    <property type="entry name" value="WD40_repeat_dom_sf"/>
</dbReference>
<evidence type="ECO:0000256" key="3">
    <source>
        <dbReference type="ARBA" id="ARBA00022737"/>
    </source>
</evidence>
<dbReference type="GO" id="GO:0006886">
    <property type="term" value="P:intracellular protein transport"/>
    <property type="evidence" value="ECO:0007669"/>
    <property type="project" value="TreeGrafter"/>
</dbReference>
<dbReference type="InterPro" id="IPR001680">
    <property type="entry name" value="WD40_rpt"/>
</dbReference>
<dbReference type="Proteomes" id="UP000265515">
    <property type="component" value="Unassembled WGS sequence"/>
</dbReference>
<dbReference type="Gramene" id="GBG64370">
    <property type="protein sequence ID" value="GBG64370"/>
    <property type="gene ID" value="CBR_g41571"/>
</dbReference>
<protein>
    <submittedName>
        <fullName evidence="6">Uncharacterized protein</fullName>
    </submittedName>
</protein>
<feature type="compositionally biased region" description="Basic and acidic residues" evidence="5">
    <location>
        <begin position="263"/>
        <end position="273"/>
    </location>
</feature>
<proteinExistence type="predicted"/>
<evidence type="ECO:0000256" key="4">
    <source>
        <dbReference type="PROSITE-ProRule" id="PRU00221"/>
    </source>
</evidence>
<sequence>MVRSVDMEGKDKSYPTWARMWEEAIRELGVHRRACTLLEPVYALDEGHGQRREDGYAGVVFGDHVGEENGHAAHGLRDKGVRDGEDFGVSVDVQVRGTAEHADGDIGADMDDLARGTAEDTEAAGGDVVSTPDPGLGLGEGFASLLHHVAPIVASGSNKDFREHPSAMSPMRIDFEEQTPDWARFTGPTPPGLQLSKDIPTEVGEGLQGMVYRRRTRAAEVGGPDPPQHVAARRASVSPPKIDASKVRQVRSSAGRKKGGKNKPKESGIDDKRWKRQGTQDSHTASDLEREACCCSAGEEEEGTKSSQESHRSQLMLSSFAVSNLWNFATLKSLHESFLWRRRAPLHVDSNTCFLFTVEQFKRPGSDLIRGVDIHPREPWILTSVYWKGVVEIWDYERQGLVYDWKVSHKSVRAAKFIDQKEWIVVGGEDNSIRVYDVKSHDLVKMFVAHQHWVYDVAVHPSRPYVLSCSRDETIKLWDWEKDWDPITFHGHLLAVKQVSFHPQDPNIFASASDDRTIKVWDYESESCKATLIGHGSDVYGACFHPHFPYIFTGSKDETVRVWNGTDYRLEKTLESKVGSVWIIATCKTSDMIAVGGLRGAVLFDVRVIQQEGLGLMQHAQRTMLPHGKMSLSPGMVAGIGFPASINSSSMQGFQAADILARDMVRTFP</sequence>
<dbReference type="STRING" id="69332.A0A388K2U2"/>
<dbReference type="SMART" id="SM00320">
    <property type="entry name" value="WD40"/>
    <property type="match status" value="6"/>
</dbReference>
<dbReference type="PROSITE" id="PS50294">
    <property type="entry name" value="WD_REPEATS_REGION"/>
    <property type="match status" value="3"/>
</dbReference>
<dbReference type="InterPro" id="IPR050844">
    <property type="entry name" value="Coatomer_complex_subunit"/>
</dbReference>
<dbReference type="SUPFAM" id="SSF50978">
    <property type="entry name" value="WD40 repeat-like"/>
    <property type="match status" value="1"/>
</dbReference>
<feature type="repeat" description="WD" evidence="4">
    <location>
        <begin position="532"/>
        <end position="564"/>
    </location>
</feature>
<evidence type="ECO:0000256" key="5">
    <source>
        <dbReference type="SAM" id="MobiDB-lite"/>
    </source>
</evidence>
<evidence type="ECO:0000313" key="7">
    <source>
        <dbReference type="Proteomes" id="UP000265515"/>
    </source>
</evidence>
<dbReference type="Gene3D" id="2.130.10.10">
    <property type="entry name" value="YVTN repeat-like/Quinoprotein amine dehydrogenase"/>
    <property type="match status" value="2"/>
</dbReference>
<dbReference type="PANTHER" id="PTHR19876:SF2">
    <property type="entry name" value="COATOMER SUBUNIT BETA"/>
    <property type="match status" value="1"/>
</dbReference>
<feature type="repeat" description="WD" evidence="4">
    <location>
        <begin position="489"/>
        <end position="531"/>
    </location>
</feature>
<dbReference type="CDD" id="cd00200">
    <property type="entry name" value="WD40"/>
    <property type="match status" value="1"/>
</dbReference>
<reference evidence="6 7" key="1">
    <citation type="journal article" date="2018" name="Cell">
        <title>The Chara Genome: Secondary Complexity and Implications for Plant Terrestrialization.</title>
        <authorList>
            <person name="Nishiyama T."/>
            <person name="Sakayama H."/>
            <person name="Vries J.D."/>
            <person name="Buschmann H."/>
            <person name="Saint-Marcoux D."/>
            <person name="Ullrich K.K."/>
            <person name="Haas F.B."/>
            <person name="Vanderstraeten L."/>
            <person name="Becker D."/>
            <person name="Lang D."/>
            <person name="Vosolsobe S."/>
            <person name="Rombauts S."/>
            <person name="Wilhelmsson P.K.I."/>
            <person name="Janitza P."/>
            <person name="Kern R."/>
            <person name="Heyl A."/>
            <person name="Rumpler F."/>
            <person name="Villalobos L.I.A.C."/>
            <person name="Clay J.M."/>
            <person name="Skokan R."/>
            <person name="Toyoda A."/>
            <person name="Suzuki Y."/>
            <person name="Kagoshima H."/>
            <person name="Schijlen E."/>
            <person name="Tajeshwar N."/>
            <person name="Catarino B."/>
            <person name="Hetherington A.J."/>
            <person name="Saltykova A."/>
            <person name="Bonnot C."/>
            <person name="Breuninger H."/>
            <person name="Symeonidi A."/>
            <person name="Radhakrishnan G.V."/>
            <person name="Van Nieuwerburgh F."/>
            <person name="Deforce D."/>
            <person name="Chang C."/>
            <person name="Karol K.G."/>
            <person name="Hedrich R."/>
            <person name="Ulvskov P."/>
            <person name="Glockner G."/>
            <person name="Delwiche C.F."/>
            <person name="Petrasek J."/>
            <person name="Van de Peer Y."/>
            <person name="Friml J."/>
            <person name="Beilby M."/>
            <person name="Dolan L."/>
            <person name="Kohara Y."/>
            <person name="Sugano S."/>
            <person name="Fujiyama A."/>
            <person name="Delaux P.-M."/>
            <person name="Quint M."/>
            <person name="TheiBen G."/>
            <person name="Hagemann M."/>
            <person name="Harholt J."/>
            <person name="Dunand C."/>
            <person name="Zachgo S."/>
            <person name="Langdale J."/>
            <person name="Maumus F."/>
            <person name="Straeten D.V.D."/>
            <person name="Gould S.B."/>
            <person name="Rensing S.A."/>
        </authorList>
    </citation>
    <scope>NUCLEOTIDE SEQUENCE [LARGE SCALE GENOMIC DNA]</scope>
    <source>
        <strain evidence="6 7">S276</strain>
    </source>
</reference>
<feature type="region of interest" description="Disordered" evidence="5">
    <location>
        <begin position="218"/>
        <end position="288"/>
    </location>
</feature>
<comment type="caution">
    <text evidence="6">The sequence shown here is derived from an EMBL/GenBank/DDBJ whole genome shotgun (WGS) entry which is preliminary data.</text>
</comment>